<keyword evidence="5" id="KW-0676">Redox-active center</keyword>
<proteinExistence type="predicted"/>
<dbReference type="InterPro" id="IPR013766">
    <property type="entry name" value="Thioredoxin_domain"/>
</dbReference>
<evidence type="ECO:0000313" key="7">
    <source>
        <dbReference type="EMBL" id="QDV37219.1"/>
    </source>
</evidence>
<gene>
    <name evidence="7" type="primary">tpx</name>
    <name evidence="7" type="ORF">ElP_51520</name>
</gene>
<dbReference type="PROSITE" id="PS51352">
    <property type="entry name" value="THIOREDOXIN_2"/>
    <property type="match status" value="1"/>
</dbReference>
<dbReference type="AlphaFoldDB" id="A0A518H8Q2"/>
<dbReference type="PANTHER" id="PTHR43110">
    <property type="entry name" value="THIOL PEROXIDASE"/>
    <property type="match status" value="1"/>
</dbReference>
<sequence length="179" mass="18707">MADIRKGEVTMKGNPVDLVGPRLKPGNAAPGFSCATKGDAGLALVSLADTGGKARLFSVVPSLDTPVCNTQTRTLSKTLGELGDKVAAYTISMDLPFAMARFCAEAEVANMTNLSDLHDHSFGEHYGVLMHGLPVPLLARALFVVDPGGSIVHAEYVKEIASEPDYVPAIEALKKAAGA</sequence>
<dbReference type="SUPFAM" id="SSF52833">
    <property type="entry name" value="Thioredoxin-like"/>
    <property type="match status" value="1"/>
</dbReference>
<keyword evidence="8" id="KW-1185">Reference proteome</keyword>
<name>A0A518H8Q2_9BACT</name>
<evidence type="ECO:0000256" key="5">
    <source>
        <dbReference type="ARBA" id="ARBA00023284"/>
    </source>
</evidence>
<dbReference type="PROSITE" id="PS01265">
    <property type="entry name" value="TPX"/>
    <property type="match status" value="1"/>
</dbReference>
<dbReference type="InterPro" id="IPR018219">
    <property type="entry name" value="Tpx_CS"/>
</dbReference>
<protein>
    <submittedName>
        <fullName evidence="7">Putative thiol peroxidase</fullName>
        <ecNumber evidence="7">1.11.1.-</ecNumber>
    </submittedName>
</protein>
<evidence type="ECO:0000256" key="1">
    <source>
        <dbReference type="ARBA" id="ARBA00022559"/>
    </source>
</evidence>
<dbReference type="OrthoDB" id="9781543at2"/>
<dbReference type="Gene3D" id="3.40.30.10">
    <property type="entry name" value="Glutaredoxin"/>
    <property type="match status" value="1"/>
</dbReference>
<dbReference type="InterPro" id="IPR036249">
    <property type="entry name" value="Thioredoxin-like_sf"/>
</dbReference>
<dbReference type="InterPro" id="IPR002065">
    <property type="entry name" value="TPX"/>
</dbReference>
<dbReference type="InterPro" id="IPR050455">
    <property type="entry name" value="Tpx_Peroxidase_subfamily"/>
</dbReference>
<dbReference type="CDD" id="cd03014">
    <property type="entry name" value="PRX_Atyp2cys"/>
    <property type="match status" value="1"/>
</dbReference>
<keyword evidence="2" id="KW-0049">Antioxidant</keyword>
<evidence type="ECO:0000256" key="2">
    <source>
        <dbReference type="ARBA" id="ARBA00022862"/>
    </source>
</evidence>
<dbReference type="EC" id="1.11.1.-" evidence="7"/>
<reference evidence="7 8" key="1">
    <citation type="submission" date="2019-02" db="EMBL/GenBank/DDBJ databases">
        <title>Deep-cultivation of Planctomycetes and their phenomic and genomic characterization uncovers novel biology.</title>
        <authorList>
            <person name="Wiegand S."/>
            <person name="Jogler M."/>
            <person name="Boedeker C."/>
            <person name="Pinto D."/>
            <person name="Vollmers J."/>
            <person name="Rivas-Marin E."/>
            <person name="Kohn T."/>
            <person name="Peeters S.H."/>
            <person name="Heuer A."/>
            <person name="Rast P."/>
            <person name="Oberbeckmann S."/>
            <person name="Bunk B."/>
            <person name="Jeske O."/>
            <person name="Meyerdierks A."/>
            <person name="Storesund J.E."/>
            <person name="Kallscheuer N."/>
            <person name="Luecker S."/>
            <person name="Lage O.M."/>
            <person name="Pohl T."/>
            <person name="Merkel B.J."/>
            <person name="Hornburger P."/>
            <person name="Mueller R.-W."/>
            <person name="Bruemmer F."/>
            <person name="Labrenz M."/>
            <person name="Spormann A.M."/>
            <person name="Op den Camp H."/>
            <person name="Overmann J."/>
            <person name="Amann R."/>
            <person name="Jetten M.S.M."/>
            <person name="Mascher T."/>
            <person name="Medema M.H."/>
            <person name="Devos D.P."/>
            <person name="Kaster A.-K."/>
            <person name="Ovreas L."/>
            <person name="Rohde M."/>
            <person name="Galperin M.Y."/>
            <person name="Jogler C."/>
        </authorList>
    </citation>
    <scope>NUCLEOTIDE SEQUENCE [LARGE SCALE GENOMIC DNA]</scope>
    <source>
        <strain evidence="7 8">ElP</strain>
    </source>
</reference>
<dbReference type="EMBL" id="CP036426">
    <property type="protein sequence ID" value="QDV37219.1"/>
    <property type="molecule type" value="Genomic_DNA"/>
</dbReference>
<dbReference type="RefSeq" id="WP_145274687.1">
    <property type="nucleotide sequence ID" value="NZ_CP036426.1"/>
</dbReference>
<evidence type="ECO:0000259" key="6">
    <source>
        <dbReference type="PROSITE" id="PS51352"/>
    </source>
</evidence>
<dbReference type="GO" id="GO:0008379">
    <property type="term" value="F:thioredoxin peroxidase activity"/>
    <property type="evidence" value="ECO:0007669"/>
    <property type="project" value="InterPro"/>
</dbReference>
<keyword evidence="1 7" id="KW-0575">Peroxidase</keyword>
<accession>A0A518H8Q2</accession>
<dbReference type="KEGG" id="tpla:ElP_51520"/>
<dbReference type="NCBIfam" id="NF001808">
    <property type="entry name" value="PRK00522.1"/>
    <property type="match status" value="1"/>
</dbReference>
<dbReference type="InterPro" id="IPR013740">
    <property type="entry name" value="Redoxin"/>
</dbReference>
<evidence type="ECO:0000256" key="3">
    <source>
        <dbReference type="ARBA" id="ARBA00023002"/>
    </source>
</evidence>
<evidence type="ECO:0000256" key="4">
    <source>
        <dbReference type="ARBA" id="ARBA00023157"/>
    </source>
</evidence>
<evidence type="ECO:0000313" key="8">
    <source>
        <dbReference type="Proteomes" id="UP000317835"/>
    </source>
</evidence>
<keyword evidence="3 7" id="KW-0560">Oxidoreductase</keyword>
<dbReference type="PANTHER" id="PTHR43110:SF1">
    <property type="entry name" value="THIOL PEROXIDASE"/>
    <property type="match status" value="1"/>
</dbReference>
<keyword evidence="4" id="KW-1015">Disulfide bond</keyword>
<organism evidence="7 8">
    <name type="scientific">Tautonia plasticadhaerens</name>
    <dbReference type="NCBI Taxonomy" id="2527974"/>
    <lineage>
        <taxon>Bacteria</taxon>
        <taxon>Pseudomonadati</taxon>
        <taxon>Planctomycetota</taxon>
        <taxon>Planctomycetia</taxon>
        <taxon>Isosphaerales</taxon>
        <taxon>Isosphaeraceae</taxon>
        <taxon>Tautonia</taxon>
    </lineage>
</organism>
<feature type="domain" description="Thioredoxin" evidence="6">
    <location>
        <begin position="23"/>
        <end position="175"/>
    </location>
</feature>
<dbReference type="Pfam" id="PF08534">
    <property type="entry name" value="Redoxin"/>
    <property type="match status" value="1"/>
</dbReference>
<dbReference type="Proteomes" id="UP000317835">
    <property type="component" value="Chromosome"/>
</dbReference>